<sequence>MPGEIHIDELHTTYDSVSAEALLTPDVLARIVAAIRECERADHVGREALQADLDTRSVVEQQRAGRR</sequence>
<gene>
    <name evidence="1" type="ORF">FHU39_000219</name>
</gene>
<proteinExistence type="predicted"/>
<organism evidence="1 2">
    <name type="scientific">Flexivirga oryzae</name>
    <dbReference type="NCBI Taxonomy" id="1794944"/>
    <lineage>
        <taxon>Bacteria</taxon>
        <taxon>Bacillati</taxon>
        <taxon>Actinomycetota</taxon>
        <taxon>Actinomycetes</taxon>
        <taxon>Micrococcales</taxon>
        <taxon>Dermacoccaceae</taxon>
        <taxon>Flexivirga</taxon>
    </lineage>
</organism>
<protein>
    <submittedName>
        <fullName evidence="1">Uncharacterized protein</fullName>
    </submittedName>
</protein>
<keyword evidence="2" id="KW-1185">Reference proteome</keyword>
<accession>A0A839N4U0</accession>
<evidence type="ECO:0000313" key="2">
    <source>
        <dbReference type="Proteomes" id="UP000559182"/>
    </source>
</evidence>
<dbReference type="AlphaFoldDB" id="A0A839N4U0"/>
<reference evidence="1 2" key="1">
    <citation type="submission" date="2020-08" db="EMBL/GenBank/DDBJ databases">
        <title>Sequencing the genomes of 1000 actinobacteria strains.</title>
        <authorList>
            <person name="Klenk H.-P."/>
        </authorList>
    </citation>
    <scope>NUCLEOTIDE SEQUENCE [LARGE SCALE GENOMIC DNA]</scope>
    <source>
        <strain evidence="1 2">DSM 105369</strain>
    </source>
</reference>
<dbReference type="Proteomes" id="UP000559182">
    <property type="component" value="Unassembled WGS sequence"/>
</dbReference>
<comment type="caution">
    <text evidence="1">The sequence shown here is derived from an EMBL/GenBank/DDBJ whole genome shotgun (WGS) entry which is preliminary data.</text>
</comment>
<dbReference type="EMBL" id="JACHVQ010000001">
    <property type="protein sequence ID" value="MBB2890235.1"/>
    <property type="molecule type" value="Genomic_DNA"/>
</dbReference>
<evidence type="ECO:0000313" key="1">
    <source>
        <dbReference type="EMBL" id="MBB2890235.1"/>
    </source>
</evidence>
<name>A0A839N4U0_9MICO</name>
<dbReference type="RefSeq" id="WP_183318174.1">
    <property type="nucleotide sequence ID" value="NZ_JACHVQ010000001.1"/>
</dbReference>